<evidence type="ECO:0000313" key="7">
    <source>
        <dbReference type="Proteomes" id="UP001056429"/>
    </source>
</evidence>
<keyword evidence="7" id="KW-1185">Reference proteome</keyword>
<keyword evidence="3" id="KW-0238">DNA-binding</keyword>
<keyword evidence="2" id="KW-0805">Transcription regulation</keyword>
<dbReference type="SMART" id="SM00422">
    <property type="entry name" value="HTH_MERR"/>
    <property type="match status" value="1"/>
</dbReference>
<dbReference type="Pfam" id="PF06445">
    <property type="entry name" value="GyrI-like"/>
    <property type="match status" value="1"/>
</dbReference>
<dbReference type="SUPFAM" id="SSF46955">
    <property type="entry name" value="Putative DNA-binding domain"/>
    <property type="match status" value="1"/>
</dbReference>
<keyword evidence="1" id="KW-0678">Repressor</keyword>
<reference evidence="6" key="2">
    <citation type="submission" date="2021-04" db="EMBL/GenBank/DDBJ databases">
        <authorList>
            <person name="Dong X."/>
        </authorList>
    </citation>
    <scope>NUCLEOTIDE SEQUENCE</scope>
    <source>
        <strain evidence="6">ZWT</strain>
    </source>
</reference>
<organism evidence="6 7">
    <name type="scientific">Oceanirhabdus seepicola</name>
    <dbReference type="NCBI Taxonomy" id="2828781"/>
    <lineage>
        <taxon>Bacteria</taxon>
        <taxon>Bacillati</taxon>
        <taxon>Bacillota</taxon>
        <taxon>Clostridia</taxon>
        <taxon>Eubacteriales</taxon>
        <taxon>Clostridiaceae</taxon>
        <taxon>Oceanirhabdus</taxon>
    </lineage>
</organism>
<dbReference type="InterPro" id="IPR000551">
    <property type="entry name" value="MerR-type_HTH_dom"/>
</dbReference>
<evidence type="ECO:0000259" key="5">
    <source>
        <dbReference type="PROSITE" id="PS50937"/>
    </source>
</evidence>
<evidence type="ECO:0000256" key="2">
    <source>
        <dbReference type="ARBA" id="ARBA00023015"/>
    </source>
</evidence>
<dbReference type="PROSITE" id="PS50937">
    <property type="entry name" value="HTH_MERR_2"/>
    <property type="match status" value="1"/>
</dbReference>
<dbReference type="InterPro" id="IPR009061">
    <property type="entry name" value="DNA-bd_dom_put_sf"/>
</dbReference>
<dbReference type="GO" id="GO:0003677">
    <property type="term" value="F:DNA binding"/>
    <property type="evidence" value="ECO:0007669"/>
    <property type="project" value="UniProtKB-KW"/>
</dbReference>
<dbReference type="Gene3D" id="3.20.80.10">
    <property type="entry name" value="Regulatory factor, effector binding domain"/>
    <property type="match status" value="1"/>
</dbReference>
<dbReference type="RefSeq" id="WP_250857212.1">
    <property type="nucleotide sequence ID" value="NZ_JAGSOJ010000001.1"/>
</dbReference>
<dbReference type="AlphaFoldDB" id="A0A9J6NXI9"/>
<name>A0A9J6NXI9_9CLOT</name>
<dbReference type="Proteomes" id="UP001056429">
    <property type="component" value="Unassembled WGS sequence"/>
</dbReference>
<dbReference type="InterPro" id="IPR029442">
    <property type="entry name" value="GyrI-like"/>
</dbReference>
<evidence type="ECO:0000256" key="3">
    <source>
        <dbReference type="ARBA" id="ARBA00023125"/>
    </source>
</evidence>
<protein>
    <submittedName>
        <fullName evidence="6">MerR family transcriptional regulator</fullName>
    </submittedName>
</protein>
<evidence type="ECO:0000256" key="1">
    <source>
        <dbReference type="ARBA" id="ARBA00022491"/>
    </source>
</evidence>
<sequence length="266" mass="31436">MYKIGEFSKIVKVSKRMLRYYDEKALLKTRKDDTNGYRYYTDNDIELINKIKLLRKYEFSVEEIKSILKMDLDSLKISYKNKINELSKNIDEYFDIIDEMKCYIKCNSTIDIVNTYDVFSGRKKGFYGVSLRRVVDEKQLEALFEELINSVNKLNPKLNGKYFAIFHSINEDDNNLYEVEVCQPILTDSKLKDTNIKFFKEYDYISTIHFGNYNDISYAYAALINWAKLNNYSLEGPYIERYYTDESVTIDKNAFVTEVSISVKKS</sequence>
<dbReference type="InterPro" id="IPR047057">
    <property type="entry name" value="MerR_fam"/>
</dbReference>
<dbReference type="Pfam" id="PF13411">
    <property type="entry name" value="MerR_1"/>
    <property type="match status" value="1"/>
</dbReference>
<keyword evidence="4" id="KW-0804">Transcription</keyword>
<dbReference type="Gene3D" id="1.10.1660.10">
    <property type="match status" value="1"/>
</dbReference>
<dbReference type="PANTHER" id="PTHR30204">
    <property type="entry name" value="REDOX-CYCLING DRUG-SENSING TRANSCRIPTIONAL ACTIVATOR SOXR"/>
    <property type="match status" value="1"/>
</dbReference>
<accession>A0A9J6NXI9</accession>
<comment type="caution">
    <text evidence="6">The sequence shown here is derived from an EMBL/GenBank/DDBJ whole genome shotgun (WGS) entry which is preliminary data.</text>
</comment>
<evidence type="ECO:0000313" key="6">
    <source>
        <dbReference type="EMBL" id="MCM1988341.1"/>
    </source>
</evidence>
<dbReference type="SMART" id="SM00871">
    <property type="entry name" value="AraC_E_bind"/>
    <property type="match status" value="1"/>
</dbReference>
<dbReference type="GO" id="GO:0003700">
    <property type="term" value="F:DNA-binding transcription factor activity"/>
    <property type="evidence" value="ECO:0007669"/>
    <property type="project" value="InterPro"/>
</dbReference>
<dbReference type="InterPro" id="IPR011256">
    <property type="entry name" value="Reg_factor_effector_dom_sf"/>
</dbReference>
<feature type="domain" description="HTH merR-type" evidence="5">
    <location>
        <begin position="1"/>
        <end position="70"/>
    </location>
</feature>
<reference evidence="6" key="1">
    <citation type="journal article" date="2021" name="mSystems">
        <title>Bacteria and Archaea Synergistically Convert Glycine Betaine to Biogenic Methane in the Formosa Cold Seep of the South China Sea.</title>
        <authorList>
            <person name="Li L."/>
            <person name="Zhang W."/>
            <person name="Zhang S."/>
            <person name="Song L."/>
            <person name="Sun Q."/>
            <person name="Zhang H."/>
            <person name="Xiang H."/>
            <person name="Dong X."/>
        </authorList>
    </citation>
    <scope>NUCLEOTIDE SEQUENCE</scope>
    <source>
        <strain evidence="6">ZWT</strain>
    </source>
</reference>
<proteinExistence type="predicted"/>
<evidence type="ECO:0000256" key="4">
    <source>
        <dbReference type="ARBA" id="ARBA00023163"/>
    </source>
</evidence>
<dbReference type="EMBL" id="JAGSOJ010000001">
    <property type="protein sequence ID" value="MCM1988341.1"/>
    <property type="molecule type" value="Genomic_DNA"/>
</dbReference>
<gene>
    <name evidence="6" type="ORF">KDK92_01205</name>
</gene>
<dbReference type="PANTHER" id="PTHR30204:SF69">
    <property type="entry name" value="MERR-FAMILY TRANSCRIPTIONAL REGULATOR"/>
    <property type="match status" value="1"/>
</dbReference>
<dbReference type="InterPro" id="IPR010499">
    <property type="entry name" value="AraC_E-bd"/>
</dbReference>
<dbReference type="SUPFAM" id="SSF55136">
    <property type="entry name" value="Probable bacterial effector-binding domain"/>
    <property type="match status" value="1"/>
</dbReference>